<feature type="domain" description="DUF6536" evidence="10">
    <location>
        <begin position="50"/>
        <end position="198"/>
    </location>
</feature>
<gene>
    <name evidence="11" type="ORF">EKO27_g7173</name>
</gene>
<proteinExistence type="predicted"/>
<name>A0A439D0F3_9PEZI</name>
<feature type="transmembrane region" description="Helical" evidence="9">
    <location>
        <begin position="427"/>
        <end position="447"/>
    </location>
</feature>
<feature type="transmembrane region" description="Helical" evidence="9">
    <location>
        <begin position="52"/>
        <end position="74"/>
    </location>
</feature>
<dbReference type="STRING" id="363999.A0A439D0F3"/>
<dbReference type="Pfam" id="PF10503">
    <property type="entry name" value="Esterase_PHB"/>
    <property type="match status" value="1"/>
</dbReference>
<keyword evidence="7" id="KW-0119">Carbohydrate metabolism</keyword>
<keyword evidence="5" id="KW-0378">Hydrolase</keyword>
<keyword evidence="2" id="KW-0719">Serine esterase</keyword>
<comment type="subcellular location">
    <subcellularLocation>
        <location evidence="1">Secreted</location>
    </subcellularLocation>
</comment>
<evidence type="ECO:0000313" key="11">
    <source>
        <dbReference type="EMBL" id="RWA07929.1"/>
    </source>
</evidence>
<dbReference type="Gene3D" id="3.40.50.1820">
    <property type="entry name" value="alpha/beta hydrolase"/>
    <property type="match status" value="1"/>
</dbReference>
<comment type="caution">
    <text evidence="11">The sequence shown here is derived from an EMBL/GenBank/DDBJ whole genome shotgun (WGS) entry which is preliminary data.</text>
</comment>
<feature type="transmembrane region" description="Helical" evidence="9">
    <location>
        <begin position="560"/>
        <end position="591"/>
    </location>
</feature>
<dbReference type="InterPro" id="IPR010126">
    <property type="entry name" value="Esterase_phb"/>
</dbReference>
<dbReference type="Pfam" id="PF20163">
    <property type="entry name" value="DUF6536"/>
    <property type="match status" value="1"/>
</dbReference>
<dbReference type="GO" id="GO:0000272">
    <property type="term" value="P:polysaccharide catabolic process"/>
    <property type="evidence" value="ECO:0007669"/>
    <property type="project" value="UniProtKB-KW"/>
</dbReference>
<evidence type="ECO:0000259" key="10">
    <source>
        <dbReference type="Pfam" id="PF20163"/>
    </source>
</evidence>
<dbReference type="EMBL" id="RYZI01000228">
    <property type="protein sequence ID" value="RWA07929.1"/>
    <property type="molecule type" value="Genomic_DNA"/>
</dbReference>
<evidence type="ECO:0000256" key="9">
    <source>
        <dbReference type="SAM" id="Phobius"/>
    </source>
</evidence>
<dbReference type="Proteomes" id="UP000286045">
    <property type="component" value="Unassembled WGS sequence"/>
</dbReference>
<feature type="transmembrane region" description="Helical" evidence="9">
    <location>
        <begin position="519"/>
        <end position="540"/>
    </location>
</feature>
<keyword evidence="9" id="KW-0472">Membrane</keyword>
<dbReference type="InterPro" id="IPR050955">
    <property type="entry name" value="Plant_Biomass_Hydrol_Est"/>
</dbReference>
<keyword evidence="8" id="KW-0624">Polysaccharide degradation</keyword>
<keyword evidence="4" id="KW-0732">Signal</keyword>
<dbReference type="GO" id="GO:0052689">
    <property type="term" value="F:carboxylic ester hydrolase activity"/>
    <property type="evidence" value="ECO:0007669"/>
    <property type="project" value="UniProtKB-KW"/>
</dbReference>
<dbReference type="GO" id="GO:0005576">
    <property type="term" value="C:extracellular region"/>
    <property type="evidence" value="ECO:0007669"/>
    <property type="project" value="UniProtKB-SubCell"/>
</dbReference>
<keyword evidence="9" id="KW-0812">Transmembrane</keyword>
<evidence type="ECO:0000256" key="8">
    <source>
        <dbReference type="ARBA" id="ARBA00023326"/>
    </source>
</evidence>
<dbReference type="PANTHER" id="PTHR43037">
    <property type="entry name" value="UNNAMED PRODUCT-RELATED"/>
    <property type="match status" value="1"/>
</dbReference>
<dbReference type="SUPFAM" id="SSF53474">
    <property type="entry name" value="alpha/beta-Hydrolases"/>
    <property type="match status" value="2"/>
</dbReference>
<evidence type="ECO:0000313" key="12">
    <source>
        <dbReference type="Proteomes" id="UP000286045"/>
    </source>
</evidence>
<accession>A0A439D0F3</accession>
<dbReference type="InterPro" id="IPR029058">
    <property type="entry name" value="AB_hydrolase_fold"/>
</dbReference>
<evidence type="ECO:0000256" key="1">
    <source>
        <dbReference type="ARBA" id="ARBA00004613"/>
    </source>
</evidence>
<evidence type="ECO:0000256" key="3">
    <source>
        <dbReference type="ARBA" id="ARBA00022525"/>
    </source>
</evidence>
<evidence type="ECO:0000256" key="5">
    <source>
        <dbReference type="ARBA" id="ARBA00022801"/>
    </source>
</evidence>
<evidence type="ECO:0000256" key="4">
    <source>
        <dbReference type="ARBA" id="ARBA00022729"/>
    </source>
</evidence>
<dbReference type="PANTHER" id="PTHR43037:SF3">
    <property type="entry name" value="FERULOYL ESTERASE B"/>
    <property type="match status" value="1"/>
</dbReference>
<keyword evidence="9" id="KW-1133">Transmembrane helix</keyword>
<evidence type="ECO:0000256" key="7">
    <source>
        <dbReference type="ARBA" id="ARBA00023277"/>
    </source>
</evidence>
<protein>
    <recommendedName>
        <fullName evidence="10">DUF6536 domain-containing protein</fullName>
    </recommendedName>
</protein>
<dbReference type="InterPro" id="IPR046623">
    <property type="entry name" value="DUF6536"/>
</dbReference>
<sequence length="916" mass="101216">MERLKSVATGAITYPIREYRKFKDYRHQRINDAPLTWNLSVWKRLHPSLRQGYKYCLGIVGGIWVLILVFAVWVGTVHEAQAGLVFTLKTGSCAATQKINFWVHLVLNGLASTLYAVSSYVMQRLAAPAREDIDRAHDHTVQRPMKIGSLTLTNFAVLSKKRLTVFSLLWASSLPLHLLFNTVVVYTSTNAEWPSYVFLSSAEELKSMMANTSTLGISSMRQYDTMPAFEQYEYPENYHIQALAILHQKPPMVDLELDECIDAFGSGSSETWGDVLLIHSTESPYPTSRLKEPSPSKSYLPSVDEDPWRWMCGYNDFNPTCDAQKILQSGWWVVDGLTISRCLARRLPELCELNVSLAVLIAVLVAVSIKFIAILFAVMLGRHRSLLTIGDAIASFLEHPDKYMPPLGRSQSTYHSRRRKVMWEIKGAFWAATIFGTIGLSLAWWFFAFTFRETSKAFALSKTPFDFDAMLRYGFGKMPSRWSKTLNENLLSYSGAEDPSFTYTNGAALANLPQLALSAFYLVFNNYVTRLFIALEIRAFSTRRRGLRSYDGQGEVGKKLLAMIGYSPVACFAFAVLLTSLVLAGIVIGLIPLDWRMLDTSGDSLAIGLTCHPPEEICDTHEGPVRWGVTNKYDDVSGASLQQVSNFGTNPTSIQMYIYVPDKVASNPSLIVALHPCGGTASQWYAGTKLPSYANTGGFIVIYPQTTRYSNCWDVNNAGSLTHGGSGDALGIISMVNYTISKYSVDTSKVYVMGGSSGAMMTSVMVGSYPEVFEAGATYSGTPFACFAGSTSDPTPFGANQTCAQGLQHTPDQWAQYVRNAYPGYTGKRPRMLVAHGLADTLVRPQCGYEQLKQWSAVFNLTNTKNVTGSSVPEGPQYTQMVYGDGSELVGYFGQGVGHIAPPNEPVMLSFFGISS</sequence>
<keyword evidence="12" id="KW-1185">Reference proteome</keyword>
<feature type="transmembrane region" description="Helical" evidence="9">
    <location>
        <begin position="101"/>
        <end position="121"/>
    </location>
</feature>
<keyword evidence="3" id="KW-0964">Secreted</keyword>
<feature type="transmembrane region" description="Helical" evidence="9">
    <location>
        <begin position="355"/>
        <end position="380"/>
    </location>
</feature>
<evidence type="ECO:0000256" key="2">
    <source>
        <dbReference type="ARBA" id="ARBA00022487"/>
    </source>
</evidence>
<keyword evidence="6" id="KW-0325">Glycoprotein</keyword>
<reference evidence="11 12" key="1">
    <citation type="submission" date="2018-12" db="EMBL/GenBank/DDBJ databases">
        <title>Draft genome sequence of Xylaria grammica IHI A82.</title>
        <authorList>
            <person name="Buettner E."/>
            <person name="Kellner H."/>
        </authorList>
    </citation>
    <scope>NUCLEOTIDE SEQUENCE [LARGE SCALE GENOMIC DNA]</scope>
    <source>
        <strain evidence="11 12">IHI A82</strain>
    </source>
</reference>
<evidence type="ECO:0000256" key="6">
    <source>
        <dbReference type="ARBA" id="ARBA00023180"/>
    </source>
</evidence>
<dbReference type="NCBIfam" id="TIGR01840">
    <property type="entry name" value="esterase_phb"/>
    <property type="match status" value="1"/>
</dbReference>
<feature type="transmembrane region" description="Helical" evidence="9">
    <location>
        <begin position="163"/>
        <end position="186"/>
    </location>
</feature>
<dbReference type="AlphaFoldDB" id="A0A439D0F3"/>
<organism evidence="11 12">
    <name type="scientific">Xylaria grammica</name>
    <dbReference type="NCBI Taxonomy" id="363999"/>
    <lineage>
        <taxon>Eukaryota</taxon>
        <taxon>Fungi</taxon>
        <taxon>Dikarya</taxon>
        <taxon>Ascomycota</taxon>
        <taxon>Pezizomycotina</taxon>
        <taxon>Sordariomycetes</taxon>
        <taxon>Xylariomycetidae</taxon>
        <taxon>Xylariales</taxon>
        <taxon>Xylariaceae</taxon>
        <taxon>Xylaria</taxon>
    </lineage>
</organism>